<protein>
    <recommendedName>
        <fullName evidence="2">Protein kinase domain-containing protein</fullName>
    </recommendedName>
</protein>
<proteinExistence type="evidence at transcript level"/>
<organism evidence="3">
    <name type="scientific">Picea sitchensis</name>
    <name type="common">Sitka spruce</name>
    <name type="synonym">Pinus sitchensis</name>
    <dbReference type="NCBI Taxonomy" id="3332"/>
    <lineage>
        <taxon>Eukaryota</taxon>
        <taxon>Viridiplantae</taxon>
        <taxon>Streptophyta</taxon>
        <taxon>Embryophyta</taxon>
        <taxon>Tracheophyta</taxon>
        <taxon>Spermatophyta</taxon>
        <taxon>Pinopsida</taxon>
        <taxon>Pinidae</taxon>
        <taxon>Conifers I</taxon>
        <taxon>Pinales</taxon>
        <taxon>Pinaceae</taxon>
        <taxon>Picea</taxon>
    </lineage>
</organism>
<dbReference type="Pfam" id="PF07714">
    <property type="entry name" value="PK_Tyr_Ser-Thr"/>
    <property type="match status" value="1"/>
</dbReference>
<feature type="domain" description="Protein kinase" evidence="2">
    <location>
        <begin position="172"/>
        <end position="454"/>
    </location>
</feature>
<evidence type="ECO:0000256" key="1">
    <source>
        <dbReference type="SAM" id="MobiDB-lite"/>
    </source>
</evidence>
<dbReference type="PANTHER" id="PTHR45621">
    <property type="entry name" value="OS01G0588500 PROTEIN-RELATED"/>
    <property type="match status" value="1"/>
</dbReference>
<feature type="region of interest" description="Disordered" evidence="1">
    <location>
        <begin position="41"/>
        <end position="88"/>
    </location>
</feature>
<dbReference type="InterPro" id="IPR001245">
    <property type="entry name" value="Ser-Thr/Tyr_kinase_cat_dom"/>
</dbReference>
<dbReference type="InterPro" id="IPR000719">
    <property type="entry name" value="Prot_kinase_dom"/>
</dbReference>
<dbReference type="SUPFAM" id="SSF56112">
    <property type="entry name" value="Protein kinase-like (PK-like)"/>
    <property type="match status" value="1"/>
</dbReference>
<name>D5A9E2_PICSI</name>
<dbReference type="Gene3D" id="3.30.200.20">
    <property type="entry name" value="Phosphorylase Kinase, domain 1"/>
    <property type="match status" value="1"/>
</dbReference>
<dbReference type="InterPro" id="IPR011009">
    <property type="entry name" value="Kinase-like_dom_sf"/>
</dbReference>
<dbReference type="AlphaFoldDB" id="D5A9E2"/>
<dbReference type="EMBL" id="BT122810">
    <property type="protein sequence ID" value="ADE76161.1"/>
    <property type="molecule type" value="mRNA"/>
</dbReference>
<reference evidence="3" key="1">
    <citation type="submission" date="2010-04" db="EMBL/GenBank/DDBJ databases">
        <authorList>
            <person name="Reid K.E."/>
            <person name="Liao N."/>
            <person name="Chan S."/>
            <person name="Docking R."/>
            <person name="Taylor G."/>
            <person name="Moore R."/>
            <person name="Mayo M."/>
            <person name="Munro S."/>
            <person name="King J."/>
            <person name="Yanchuk A."/>
            <person name="Holt R."/>
            <person name="Jones S."/>
            <person name="Marra M."/>
            <person name="Ritland C.E."/>
            <person name="Ritland K."/>
            <person name="Bohlmann J."/>
        </authorList>
    </citation>
    <scope>NUCLEOTIDE SEQUENCE</scope>
    <source>
        <tissue evidence="3">Bud</tissue>
    </source>
</reference>
<dbReference type="GO" id="GO:0004672">
    <property type="term" value="F:protein kinase activity"/>
    <property type="evidence" value="ECO:0007669"/>
    <property type="project" value="InterPro"/>
</dbReference>
<dbReference type="GO" id="GO:0005524">
    <property type="term" value="F:ATP binding"/>
    <property type="evidence" value="ECO:0007669"/>
    <property type="project" value="InterPro"/>
</dbReference>
<feature type="compositionally biased region" description="Polar residues" evidence="1">
    <location>
        <begin position="41"/>
        <end position="58"/>
    </location>
</feature>
<dbReference type="OMA" id="AYRCFET"/>
<evidence type="ECO:0000313" key="3">
    <source>
        <dbReference type="EMBL" id="ADE76161.1"/>
    </source>
</evidence>
<sequence>MGCFRGPRERVESDIEEANLKCADSFSFPAHIIPINLRSTSLKSTNTGTGTSPDSNLGRTKEPQGLLHHSASLPAGTDSGSQKPDFGLSSPIWRSNGVAFGGPPLPLPLPADPETAARSVALKSASRSFQETRGGSWTPYASEPRPLPPPKDQLATFRVFSREELAGACQNFSPELLCRDGVAGPVYRCRLGSIIDADITRITSEPPKSFRKWLVELKSVARLRHPHLCDVLGFYVQISAPDWNPKPSSEQLVVYAGMHNGSLDGLLYGRTSDKPPLDWPSRVKIAFGAAQGLAFLHQISPVQVAYRCFETLNIQVDRDFNARLSDYCFARRPPANTYVLPRVEAYSAPETLRDGHVFPKSNVWSFGVVLLELLTGRKNMDALFPEEEQNLVAFSRSFLMEEKKLYLIMDPELKGFYPTRLAKRIANLALECFQEDVVERPTMREVVNVLRSVYSSSSNSSCVRLVPAMKAEERVLLRSGSARDNDGPLFVCEERRKSCTSYTCALR</sequence>
<accession>D5A9E2</accession>
<dbReference type="InterPro" id="IPR050823">
    <property type="entry name" value="Plant_Ser_Thr_Prot_Kinase"/>
</dbReference>
<dbReference type="PROSITE" id="PS50011">
    <property type="entry name" value="PROTEIN_KINASE_DOM"/>
    <property type="match status" value="1"/>
</dbReference>
<evidence type="ECO:0000259" key="2">
    <source>
        <dbReference type="PROSITE" id="PS50011"/>
    </source>
</evidence>
<dbReference type="Gene3D" id="1.10.510.10">
    <property type="entry name" value="Transferase(Phosphotransferase) domain 1"/>
    <property type="match status" value="1"/>
</dbReference>